<dbReference type="EMBL" id="JACJFM010000009">
    <property type="protein sequence ID" value="MBB1486737.1"/>
    <property type="molecule type" value="Genomic_DNA"/>
</dbReference>
<evidence type="ECO:0000256" key="5">
    <source>
        <dbReference type="SAM" id="Phobius"/>
    </source>
</evidence>
<keyword evidence="2 5" id="KW-0812">Transmembrane</keyword>
<evidence type="ECO:0000256" key="2">
    <source>
        <dbReference type="ARBA" id="ARBA00022692"/>
    </source>
</evidence>
<feature type="transmembrane region" description="Helical" evidence="5">
    <location>
        <begin position="31"/>
        <end position="55"/>
    </location>
</feature>
<evidence type="ECO:0000256" key="3">
    <source>
        <dbReference type="ARBA" id="ARBA00022989"/>
    </source>
</evidence>
<keyword evidence="3 5" id="KW-1133">Transmembrane helix</keyword>
<feature type="transmembrane region" description="Helical" evidence="5">
    <location>
        <begin position="167"/>
        <end position="192"/>
    </location>
</feature>
<dbReference type="AlphaFoldDB" id="A0A839IQM3"/>
<protein>
    <submittedName>
        <fullName evidence="7">YIP1 family protein</fullName>
    </submittedName>
</protein>
<dbReference type="InterPro" id="IPR006977">
    <property type="entry name" value="Yip1_dom"/>
</dbReference>
<gene>
    <name evidence="7" type="ORF">H4O21_08960</name>
</gene>
<evidence type="ECO:0000256" key="1">
    <source>
        <dbReference type="ARBA" id="ARBA00004141"/>
    </source>
</evidence>
<dbReference type="Proteomes" id="UP000565262">
    <property type="component" value="Unassembled WGS sequence"/>
</dbReference>
<dbReference type="Pfam" id="PF04893">
    <property type="entry name" value="Yip1"/>
    <property type="match status" value="1"/>
</dbReference>
<feature type="domain" description="Yip1" evidence="6">
    <location>
        <begin position="8"/>
        <end position="182"/>
    </location>
</feature>
<keyword evidence="8" id="KW-1185">Reference proteome</keyword>
<organism evidence="7 8">
    <name type="scientific">Oceanospirillum sediminis</name>
    <dbReference type="NCBI Taxonomy" id="2760088"/>
    <lineage>
        <taxon>Bacteria</taxon>
        <taxon>Pseudomonadati</taxon>
        <taxon>Pseudomonadota</taxon>
        <taxon>Gammaproteobacteria</taxon>
        <taxon>Oceanospirillales</taxon>
        <taxon>Oceanospirillaceae</taxon>
        <taxon>Oceanospirillum</taxon>
    </lineage>
</organism>
<feature type="transmembrane region" description="Helical" evidence="5">
    <location>
        <begin position="75"/>
        <end position="95"/>
    </location>
</feature>
<comment type="caution">
    <text evidence="7">The sequence shown here is derived from an EMBL/GenBank/DDBJ whole genome shotgun (WGS) entry which is preliminary data.</text>
</comment>
<proteinExistence type="predicted"/>
<comment type="subcellular location">
    <subcellularLocation>
        <location evidence="1">Membrane</location>
        <topology evidence="1">Multi-pass membrane protein</topology>
    </subcellularLocation>
</comment>
<evidence type="ECO:0000259" key="6">
    <source>
        <dbReference type="Pfam" id="PF04893"/>
    </source>
</evidence>
<feature type="transmembrane region" description="Helical" evidence="5">
    <location>
        <begin position="137"/>
        <end position="155"/>
    </location>
</feature>
<evidence type="ECO:0000313" key="8">
    <source>
        <dbReference type="Proteomes" id="UP000565262"/>
    </source>
</evidence>
<name>A0A839IQM3_9GAMM</name>
<evidence type="ECO:0000256" key="4">
    <source>
        <dbReference type="ARBA" id="ARBA00023136"/>
    </source>
</evidence>
<keyword evidence="4 5" id="KW-0472">Membrane</keyword>
<reference evidence="7 8" key="1">
    <citation type="submission" date="2020-08" db="EMBL/GenBank/DDBJ databases">
        <title>Oceanospirillum sp. nov. isolated from marine sediment.</title>
        <authorList>
            <person name="Ji X."/>
        </authorList>
    </citation>
    <scope>NUCLEOTIDE SEQUENCE [LARGE SCALE GENOMIC DNA]</scope>
    <source>
        <strain evidence="7 8">D5</strain>
    </source>
</reference>
<sequence length="203" mass="22499">MLLSHIPGMFTHPDTEWELIREEHSSPMKIYWTYISILAAIGPVCAFISTTQFGWRVGDGELTRLTVTSALQLNILTYIAIVAGVFGLGWMIDWMSRTYGSGHDHHAANGIALAAYSCTPLFLAGFASLYPVPWVNMLVYLAAAAYSGYLIYDGLPHVLKIEEDRAFFFCGAILSVALVYLVTTRVGTVIIWNMGFTPQFVYG</sequence>
<accession>A0A839IQM3</accession>
<dbReference type="GO" id="GO:0016020">
    <property type="term" value="C:membrane"/>
    <property type="evidence" value="ECO:0007669"/>
    <property type="project" value="UniProtKB-SubCell"/>
</dbReference>
<feature type="transmembrane region" description="Helical" evidence="5">
    <location>
        <begin position="107"/>
        <end position="131"/>
    </location>
</feature>
<evidence type="ECO:0000313" key="7">
    <source>
        <dbReference type="EMBL" id="MBB1486737.1"/>
    </source>
</evidence>
<dbReference type="RefSeq" id="WP_182808523.1">
    <property type="nucleotide sequence ID" value="NZ_JACJFM010000009.1"/>
</dbReference>